<protein>
    <submittedName>
        <fullName evidence="3">Uncharacterized protein DUF3131</fullName>
    </submittedName>
</protein>
<dbReference type="RefSeq" id="WP_107974941.1">
    <property type="nucleotide sequence ID" value="NZ_BMEZ01000004.1"/>
</dbReference>
<name>A0A2T6B3S6_9RHOB</name>
<organism evidence="3 4">
    <name type="scientific">Allosediminivita pacifica</name>
    <dbReference type="NCBI Taxonomy" id="1267769"/>
    <lineage>
        <taxon>Bacteria</taxon>
        <taxon>Pseudomonadati</taxon>
        <taxon>Pseudomonadota</taxon>
        <taxon>Alphaproteobacteria</taxon>
        <taxon>Rhodobacterales</taxon>
        <taxon>Paracoccaceae</taxon>
        <taxon>Allosediminivita</taxon>
    </lineage>
</organism>
<sequence>MSFRRNLVRARGHIVFLVALVSGLALVLWLETLGDPPQAAEQVAPAETATETPPAQAETVPETETAGPDIMAPFEAVDPLPLAVRGQSTTRDMRHARIAWTYFENNVNADTGLANSVHDYPSTTMWETGSYIVAVLSAERLDLINEAEAEDRLTRVLDSLSRLRLFEDTLPNKAYHARTLALVDYSNTPSERGLGWSALDIARVVAALGLVERNHPELAPQVEALLGGWDLDRMVQDGELIGTNVIDGETRENQEGRVGYEQYAAKAMMLFGYDVYRAYEVEDNLMVQEVAGQPIPVDTRLHRGTTPAFVVSEPYLFDGMEFGFDARSHRFATAIYRAQEARFEETGELTAVTESHLNGAPYFAYASVWGGGESWAVLTFRGERIDDRRTVATKAAFGWDALFGTDYTARLVEAVAAVADPEKGFAEGIYEASGEPNTSTTANTNAVVLAALAFKAHGPLMRQADQ</sequence>
<comment type="caution">
    <text evidence="3">The sequence shown here is derived from an EMBL/GenBank/DDBJ whole genome shotgun (WGS) entry which is preliminary data.</text>
</comment>
<dbReference type="Proteomes" id="UP000244069">
    <property type="component" value="Unassembled WGS sequence"/>
</dbReference>
<evidence type="ECO:0000313" key="4">
    <source>
        <dbReference type="Proteomes" id="UP000244069"/>
    </source>
</evidence>
<evidence type="ECO:0000313" key="3">
    <source>
        <dbReference type="EMBL" id="PTX50729.1"/>
    </source>
</evidence>
<proteinExistence type="predicted"/>
<dbReference type="Pfam" id="PF11329">
    <property type="entry name" value="DUF3131"/>
    <property type="match status" value="1"/>
</dbReference>
<dbReference type="InterPro" id="IPR021478">
    <property type="entry name" value="DUF3131"/>
</dbReference>
<accession>A0A2T6B3S6</accession>
<evidence type="ECO:0000256" key="1">
    <source>
        <dbReference type="SAM" id="MobiDB-lite"/>
    </source>
</evidence>
<dbReference type="Gene3D" id="1.50.10.140">
    <property type="match status" value="1"/>
</dbReference>
<evidence type="ECO:0000259" key="2">
    <source>
        <dbReference type="Pfam" id="PF11329"/>
    </source>
</evidence>
<keyword evidence="4" id="KW-1185">Reference proteome</keyword>
<feature type="region of interest" description="Disordered" evidence="1">
    <location>
        <begin position="39"/>
        <end position="64"/>
    </location>
</feature>
<dbReference type="EMBL" id="QBKN01000004">
    <property type="protein sequence ID" value="PTX50729.1"/>
    <property type="molecule type" value="Genomic_DNA"/>
</dbReference>
<feature type="domain" description="DUF3131" evidence="2">
    <location>
        <begin position="95"/>
        <end position="458"/>
    </location>
</feature>
<reference evidence="3 4" key="1">
    <citation type="submission" date="2018-04" db="EMBL/GenBank/DDBJ databases">
        <title>Genomic Encyclopedia of Archaeal and Bacterial Type Strains, Phase II (KMG-II): from individual species to whole genera.</title>
        <authorList>
            <person name="Goeker M."/>
        </authorList>
    </citation>
    <scope>NUCLEOTIDE SEQUENCE [LARGE SCALE GENOMIC DNA]</scope>
    <source>
        <strain evidence="3 4">DSM 29329</strain>
    </source>
</reference>
<dbReference type="AlphaFoldDB" id="A0A2T6B3S6"/>
<dbReference type="OrthoDB" id="9147113at2"/>
<gene>
    <name evidence="3" type="ORF">C8N44_10484</name>
</gene>